<dbReference type="AlphaFoldDB" id="A0A6J6BGK8"/>
<gene>
    <name evidence="1" type="ORF">UFOPK1353_00749</name>
</gene>
<name>A0A6J6BGK8_9ZZZZ</name>
<reference evidence="1" key="1">
    <citation type="submission" date="2020-05" db="EMBL/GenBank/DDBJ databases">
        <authorList>
            <person name="Chiriac C."/>
            <person name="Salcher M."/>
            <person name="Ghai R."/>
            <person name="Kavagutti S V."/>
        </authorList>
    </citation>
    <scope>NUCLEOTIDE SEQUENCE</scope>
</reference>
<sequence>MIAVDDLPRTRSNKLVELAVFDAVNGRPVRNVEAIANPEAITAIVDALKSV</sequence>
<organism evidence="1">
    <name type="scientific">freshwater metagenome</name>
    <dbReference type="NCBI Taxonomy" id="449393"/>
    <lineage>
        <taxon>unclassified sequences</taxon>
        <taxon>metagenomes</taxon>
        <taxon>ecological metagenomes</taxon>
    </lineage>
</organism>
<proteinExistence type="predicted"/>
<accession>A0A6J6BGK8</accession>
<dbReference type="EMBL" id="CAEZSE010000115">
    <property type="protein sequence ID" value="CAB4537549.1"/>
    <property type="molecule type" value="Genomic_DNA"/>
</dbReference>
<protein>
    <submittedName>
        <fullName evidence="1">Unannotated protein</fullName>
    </submittedName>
</protein>
<evidence type="ECO:0000313" key="1">
    <source>
        <dbReference type="EMBL" id="CAB4537549.1"/>
    </source>
</evidence>